<gene>
    <name evidence="2" type="ORF">RM445_00820</name>
</gene>
<dbReference type="Proteomes" id="UP001183202">
    <property type="component" value="Unassembled WGS sequence"/>
</dbReference>
<dbReference type="SUPFAM" id="SSF54593">
    <property type="entry name" value="Glyoxalase/Bleomycin resistance protein/Dihydroxybiphenyl dioxygenase"/>
    <property type="match status" value="1"/>
</dbReference>
<evidence type="ECO:0000259" key="1">
    <source>
        <dbReference type="PROSITE" id="PS51819"/>
    </source>
</evidence>
<dbReference type="InterPro" id="IPR029068">
    <property type="entry name" value="Glyas_Bleomycin-R_OHBP_Dase"/>
</dbReference>
<dbReference type="CDD" id="cd09012">
    <property type="entry name" value="VOC_like"/>
    <property type="match status" value="1"/>
</dbReference>
<dbReference type="RefSeq" id="WP_311553964.1">
    <property type="nucleotide sequence ID" value="NZ_JAVREJ010000001.1"/>
</dbReference>
<name>A0ABU2N2C6_9PSEU</name>
<dbReference type="InterPro" id="IPR053863">
    <property type="entry name" value="Glyoxy/Ble-like_N"/>
</dbReference>
<dbReference type="PANTHER" id="PTHR36503:SF2">
    <property type="entry name" value="BLR2408 PROTEIN"/>
    <property type="match status" value="1"/>
</dbReference>
<accession>A0ABU2N2C6</accession>
<dbReference type="InterPro" id="IPR037523">
    <property type="entry name" value="VOC_core"/>
</dbReference>
<dbReference type="EMBL" id="JAVREJ010000001">
    <property type="protein sequence ID" value="MDT0348065.1"/>
    <property type="molecule type" value="Genomic_DNA"/>
</dbReference>
<proteinExistence type="predicted"/>
<dbReference type="PROSITE" id="PS51819">
    <property type="entry name" value="VOC"/>
    <property type="match status" value="1"/>
</dbReference>
<protein>
    <submittedName>
        <fullName evidence="2">VOC family protein</fullName>
    </submittedName>
</protein>
<feature type="domain" description="VOC" evidence="1">
    <location>
        <begin position="3"/>
        <end position="127"/>
    </location>
</feature>
<evidence type="ECO:0000313" key="2">
    <source>
        <dbReference type="EMBL" id="MDT0348065.1"/>
    </source>
</evidence>
<dbReference type="Pfam" id="PF22677">
    <property type="entry name" value="Ble-like_N"/>
    <property type="match status" value="1"/>
</dbReference>
<dbReference type="Gene3D" id="3.10.180.10">
    <property type="entry name" value="2,3-Dihydroxybiphenyl 1,2-Dioxygenase, domain 1"/>
    <property type="match status" value="1"/>
</dbReference>
<organism evidence="2 3">
    <name type="scientific">Pseudonocardia charpentierae</name>
    <dbReference type="NCBI Taxonomy" id="3075545"/>
    <lineage>
        <taxon>Bacteria</taxon>
        <taxon>Bacillati</taxon>
        <taxon>Actinomycetota</taxon>
        <taxon>Actinomycetes</taxon>
        <taxon>Pseudonocardiales</taxon>
        <taxon>Pseudonocardiaceae</taxon>
        <taxon>Pseudonocardia</taxon>
    </lineage>
</organism>
<keyword evidence="3" id="KW-1185">Reference proteome</keyword>
<reference evidence="3" key="1">
    <citation type="submission" date="2023-07" db="EMBL/GenBank/DDBJ databases">
        <title>30 novel species of actinomycetes from the DSMZ collection.</title>
        <authorList>
            <person name="Nouioui I."/>
        </authorList>
    </citation>
    <scope>NUCLEOTIDE SEQUENCE [LARGE SCALE GENOMIC DNA]</scope>
    <source>
        <strain evidence="3">DSM 45834</strain>
    </source>
</reference>
<sequence>MATAIFVNLPVSDLERSKAFFTALGYTINPQFSDDTCASVVFSDTIYAMLLTEARFKDFTPRAIADARTTTEAILCLGACSRDEVDRIADAALAGGGSLVSDPQDHGFMYGRSFADPDGHIWEVMWMDPAVASGAKPGDM</sequence>
<comment type="caution">
    <text evidence="2">The sequence shown here is derived from an EMBL/GenBank/DDBJ whole genome shotgun (WGS) entry which is preliminary data.</text>
</comment>
<dbReference type="PANTHER" id="PTHR36503">
    <property type="entry name" value="BLR2520 PROTEIN"/>
    <property type="match status" value="1"/>
</dbReference>
<evidence type="ECO:0000313" key="3">
    <source>
        <dbReference type="Proteomes" id="UP001183202"/>
    </source>
</evidence>